<feature type="compositionally biased region" description="Pro residues" evidence="1">
    <location>
        <begin position="57"/>
        <end position="69"/>
    </location>
</feature>
<organism evidence="4 5">
    <name type="scientific">Hypsizygus marmoreus</name>
    <name type="common">White beech mushroom</name>
    <name type="synonym">Agaricus marmoreus</name>
    <dbReference type="NCBI Taxonomy" id="39966"/>
    <lineage>
        <taxon>Eukaryota</taxon>
        <taxon>Fungi</taxon>
        <taxon>Dikarya</taxon>
        <taxon>Basidiomycota</taxon>
        <taxon>Agaricomycotina</taxon>
        <taxon>Agaricomycetes</taxon>
        <taxon>Agaricomycetidae</taxon>
        <taxon>Agaricales</taxon>
        <taxon>Tricholomatineae</taxon>
        <taxon>Lyophyllaceae</taxon>
        <taxon>Hypsizygus</taxon>
    </lineage>
</organism>
<dbReference type="Proteomes" id="UP000076154">
    <property type="component" value="Unassembled WGS sequence"/>
</dbReference>
<keyword evidence="2" id="KW-0812">Transmembrane</keyword>
<feature type="compositionally biased region" description="Low complexity" evidence="1">
    <location>
        <begin position="70"/>
        <end position="80"/>
    </location>
</feature>
<sequence>MWRYLLLLLFAQALPTVRPHPLIAGLDAPLPTLDTPIPLPDIPPRDLADLLDGDLLNPPPPPPPPPPAHTPLGGLLLPPGDTGPGTTPPPKPPTPTPSTPTTRAHSIIGNPTYTTPTPNPTAFLTFSATTSLPAPSSPSTTSTSTSTSPGGAINATPPMPPAEAAEWKVIGLVVICITFVGTAILSVVFFDAWWGFVCALFCGRGKRRWKRGGGAWGGKGVGEEDLVPDWEKRSWEYRLASEEGHRYPTLASMDNVGGGAGKETPKGGFGGSAGAGTGGEIKTPQMVYSPPGYDPHPLEPLMRRPSTNPRSPRNINIP</sequence>
<keyword evidence="2" id="KW-1133">Transmembrane helix</keyword>
<feature type="signal peptide" evidence="3">
    <location>
        <begin position="1"/>
        <end position="19"/>
    </location>
</feature>
<feature type="compositionally biased region" description="Low complexity" evidence="1">
    <location>
        <begin position="303"/>
        <end position="318"/>
    </location>
</feature>
<name>A0A369K3Y6_HYPMA</name>
<feature type="region of interest" description="Disordered" evidence="1">
    <location>
        <begin position="37"/>
        <end position="159"/>
    </location>
</feature>
<evidence type="ECO:0000313" key="4">
    <source>
        <dbReference type="EMBL" id="RDB29349.1"/>
    </source>
</evidence>
<keyword evidence="5" id="KW-1185">Reference proteome</keyword>
<evidence type="ECO:0000256" key="1">
    <source>
        <dbReference type="SAM" id="MobiDB-lite"/>
    </source>
</evidence>
<gene>
    <name evidence="4" type="ORF">Hypma_015863</name>
</gene>
<evidence type="ECO:0000256" key="2">
    <source>
        <dbReference type="SAM" id="Phobius"/>
    </source>
</evidence>
<evidence type="ECO:0000256" key="3">
    <source>
        <dbReference type="SAM" id="SignalP"/>
    </source>
</evidence>
<dbReference type="InParanoid" id="A0A369K3Y6"/>
<protein>
    <submittedName>
        <fullName evidence="4">Uncharacterized protein</fullName>
    </submittedName>
</protein>
<comment type="caution">
    <text evidence="4">The sequence shown here is derived from an EMBL/GenBank/DDBJ whole genome shotgun (WGS) entry which is preliminary data.</text>
</comment>
<dbReference type="OrthoDB" id="3266475at2759"/>
<evidence type="ECO:0000313" key="5">
    <source>
        <dbReference type="Proteomes" id="UP000076154"/>
    </source>
</evidence>
<proteinExistence type="predicted"/>
<dbReference type="EMBL" id="LUEZ02000010">
    <property type="protein sequence ID" value="RDB29349.1"/>
    <property type="molecule type" value="Genomic_DNA"/>
</dbReference>
<feature type="region of interest" description="Disordered" evidence="1">
    <location>
        <begin position="260"/>
        <end position="318"/>
    </location>
</feature>
<dbReference type="AlphaFoldDB" id="A0A369K3Y6"/>
<feature type="compositionally biased region" description="Pro residues" evidence="1">
    <location>
        <begin position="86"/>
        <end position="98"/>
    </location>
</feature>
<feature type="compositionally biased region" description="Low complexity" evidence="1">
    <location>
        <begin position="127"/>
        <end position="149"/>
    </location>
</feature>
<feature type="transmembrane region" description="Helical" evidence="2">
    <location>
        <begin position="169"/>
        <end position="202"/>
    </location>
</feature>
<feature type="chain" id="PRO_5017051534" evidence="3">
    <location>
        <begin position="20"/>
        <end position="318"/>
    </location>
</feature>
<keyword evidence="2" id="KW-0472">Membrane</keyword>
<accession>A0A369K3Y6</accession>
<feature type="compositionally biased region" description="Gly residues" evidence="1">
    <location>
        <begin position="260"/>
        <end position="279"/>
    </location>
</feature>
<reference evidence="4" key="1">
    <citation type="submission" date="2018-04" db="EMBL/GenBank/DDBJ databases">
        <title>Whole genome sequencing of Hypsizygus marmoreus.</title>
        <authorList>
            <person name="Choi I.-G."/>
            <person name="Min B."/>
            <person name="Kim J.-G."/>
            <person name="Kim S."/>
            <person name="Oh Y.-L."/>
            <person name="Kong W.-S."/>
            <person name="Park H."/>
            <person name="Jeong J."/>
            <person name="Song E.-S."/>
        </authorList>
    </citation>
    <scope>NUCLEOTIDE SEQUENCE [LARGE SCALE GENOMIC DNA]</scope>
    <source>
        <strain evidence="4">51987-8</strain>
    </source>
</reference>
<keyword evidence="3" id="KW-0732">Signal</keyword>